<evidence type="ECO:0000256" key="8">
    <source>
        <dbReference type="ARBA" id="ARBA00023014"/>
    </source>
</evidence>
<evidence type="ECO:0000256" key="3">
    <source>
        <dbReference type="ARBA" id="ARBA00022485"/>
    </source>
</evidence>
<dbReference type="NCBIfam" id="TIGR03915">
    <property type="entry name" value="SAM_7_link_chp"/>
    <property type="match status" value="1"/>
</dbReference>
<evidence type="ECO:0000256" key="5">
    <source>
        <dbReference type="ARBA" id="ARBA00022763"/>
    </source>
</evidence>
<evidence type="ECO:0000256" key="7">
    <source>
        <dbReference type="ARBA" id="ARBA00023004"/>
    </source>
</evidence>
<name>A0A517R7B5_9PLAN</name>
<evidence type="ECO:0000256" key="6">
    <source>
        <dbReference type="ARBA" id="ARBA00022801"/>
    </source>
</evidence>
<dbReference type="GO" id="GO:0051539">
    <property type="term" value="F:4 iron, 4 sulfur cluster binding"/>
    <property type="evidence" value="ECO:0007669"/>
    <property type="project" value="UniProtKB-KW"/>
</dbReference>
<dbReference type="InterPro" id="IPR025404">
    <property type="entry name" value="DUF4130"/>
</dbReference>
<dbReference type="AlphaFoldDB" id="A0A517R7B5"/>
<evidence type="ECO:0000256" key="2">
    <source>
        <dbReference type="ARBA" id="ARBA00019403"/>
    </source>
</evidence>
<gene>
    <name evidence="11" type="ORF">Pan189_41900</name>
</gene>
<sequence length="468" mass="52867">MIARSVSCFDDWRPVARELLNCDVPPEEICWTNGSGPSLFDELPETSTSQATRHQVPPKFLELAKTAACHRDAARWELLYRTLWRLTHGKSHLLSDPTDDDIRRLQMMEKAVRRDAHKMKAFVRFRKVERDGDEYYIAWHRPDHQIVRLTAPFFSRRFGPMNWSILTPAESVHWDQTQLTFGPGVPRSEAPAGDDLEELWKTYYASIFNPARVKVKAMIAEMPVRHWPTMPETELIPDLLRQAETRTERMVEVTDSNDRGARLYFPDQFDGLNELRSAAEGCEGCHLHEPATQTVFGKGPANARLALIGEQPGDIEDQAGQPFIGPAGKVLDECLAEAGIDRDDIYITNTVKHFKFKLISGGKRRLHQKPNAREISACRPWLDAEMSVVKPDVVVCLGATAAQSVIGREFRITRQRGEMVTSDICTQTLSTWHPSAILRQPGGDCKRAMQAELIDDLRSAISALSKDG</sequence>
<dbReference type="PANTHER" id="PTHR33693:SF9">
    <property type="entry name" value="TYPE-4 URACIL-DNA GLYCOSYLASE"/>
    <property type="match status" value="1"/>
</dbReference>
<dbReference type="RefSeq" id="WP_145365892.1">
    <property type="nucleotide sequence ID" value="NZ_CP036268.1"/>
</dbReference>
<keyword evidence="12" id="KW-1185">Reference proteome</keyword>
<evidence type="ECO:0000313" key="12">
    <source>
        <dbReference type="Proteomes" id="UP000317318"/>
    </source>
</evidence>
<dbReference type="OrthoDB" id="5290748at2"/>
<keyword evidence="3" id="KW-0004">4Fe-4S</keyword>
<keyword evidence="6" id="KW-0378">Hydrolase</keyword>
<keyword evidence="4" id="KW-0479">Metal-binding</keyword>
<dbReference type="Proteomes" id="UP000317318">
    <property type="component" value="Chromosome"/>
</dbReference>
<proteinExistence type="inferred from homology"/>
<comment type="similarity">
    <text evidence="1">Belongs to the uracil-DNA glycosylase (UDG) superfamily. Type 4 (UDGa) family.</text>
</comment>
<dbReference type="Pfam" id="PF13566">
    <property type="entry name" value="DUF4130"/>
    <property type="match status" value="1"/>
</dbReference>
<evidence type="ECO:0000259" key="10">
    <source>
        <dbReference type="SMART" id="SM00986"/>
    </source>
</evidence>
<dbReference type="InterPro" id="IPR005122">
    <property type="entry name" value="Uracil-DNA_glycosylase-like"/>
</dbReference>
<accession>A0A517R7B5</accession>
<protein>
    <recommendedName>
        <fullName evidence="2">Type-4 uracil-DNA glycosylase</fullName>
    </recommendedName>
</protein>
<evidence type="ECO:0000256" key="4">
    <source>
        <dbReference type="ARBA" id="ARBA00022723"/>
    </source>
</evidence>
<dbReference type="InterPro" id="IPR036895">
    <property type="entry name" value="Uracil-DNA_glycosylase-like_sf"/>
</dbReference>
<dbReference type="InterPro" id="IPR023875">
    <property type="entry name" value="DNA_repair_put"/>
</dbReference>
<dbReference type="InterPro" id="IPR005273">
    <property type="entry name" value="Ura-DNA_glyco_family4"/>
</dbReference>
<evidence type="ECO:0000256" key="9">
    <source>
        <dbReference type="ARBA" id="ARBA00023204"/>
    </source>
</evidence>
<feature type="domain" description="Uracil-DNA glycosylase-like" evidence="10">
    <location>
        <begin position="296"/>
        <end position="454"/>
    </location>
</feature>
<dbReference type="GO" id="GO:0046872">
    <property type="term" value="F:metal ion binding"/>
    <property type="evidence" value="ECO:0007669"/>
    <property type="project" value="UniProtKB-KW"/>
</dbReference>
<organism evidence="11 12">
    <name type="scientific">Stratiformator vulcanicus</name>
    <dbReference type="NCBI Taxonomy" id="2527980"/>
    <lineage>
        <taxon>Bacteria</taxon>
        <taxon>Pseudomonadati</taxon>
        <taxon>Planctomycetota</taxon>
        <taxon>Planctomycetia</taxon>
        <taxon>Planctomycetales</taxon>
        <taxon>Planctomycetaceae</taxon>
        <taxon>Stratiformator</taxon>
    </lineage>
</organism>
<dbReference type="CDD" id="cd10030">
    <property type="entry name" value="UDG-F4_TTUDGA_SPO1dp_like"/>
    <property type="match status" value="1"/>
</dbReference>
<dbReference type="SUPFAM" id="SSF52141">
    <property type="entry name" value="Uracil-DNA glycosylase-like"/>
    <property type="match status" value="1"/>
</dbReference>
<dbReference type="KEGG" id="svp:Pan189_41900"/>
<dbReference type="Pfam" id="PF03167">
    <property type="entry name" value="UDG"/>
    <property type="match status" value="1"/>
</dbReference>
<dbReference type="NCBIfam" id="TIGR00758">
    <property type="entry name" value="UDG_fam4"/>
    <property type="match status" value="1"/>
</dbReference>
<dbReference type="SMART" id="SM00986">
    <property type="entry name" value="UDG"/>
    <property type="match status" value="1"/>
</dbReference>
<keyword evidence="5" id="KW-0227">DNA damage</keyword>
<dbReference type="EMBL" id="CP036268">
    <property type="protein sequence ID" value="QDT39779.1"/>
    <property type="molecule type" value="Genomic_DNA"/>
</dbReference>
<dbReference type="Gene3D" id="3.40.470.10">
    <property type="entry name" value="Uracil-DNA glycosylase-like domain"/>
    <property type="match status" value="1"/>
</dbReference>
<dbReference type="GO" id="GO:0097506">
    <property type="term" value="F:deaminated base DNA N-glycosylase activity"/>
    <property type="evidence" value="ECO:0007669"/>
    <property type="project" value="UniProtKB-ARBA"/>
</dbReference>
<dbReference type="PANTHER" id="PTHR33693">
    <property type="entry name" value="TYPE-5 URACIL-DNA GLYCOSYLASE"/>
    <property type="match status" value="1"/>
</dbReference>
<dbReference type="InterPro" id="IPR051536">
    <property type="entry name" value="UDG_Type-4/5"/>
</dbReference>
<keyword evidence="9" id="KW-0234">DNA repair</keyword>
<dbReference type="NCBIfam" id="TIGR03914">
    <property type="entry name" value="UDG_fam_dom"/>
    <property type="match status" value="1"/>
</dbReference>
<keyword evidence="7" id="KW-0408">Iron</keyword>
<reference evidence="11 12" key="1">
    <citation type="submission" date="2019-02" db="EMBL/GenBank/DDBJ databases">
        <title>Deep-cultivation of Planctomycetes and their phenomic and genomic characterization uncovers novel biology.</title>
        <authorList>
            <person name="Wiegand S."/>
            <person name="Jogler M."/>
            <person name="Boedeker C."/>
            <person name="Pinto D."/>
            <person name="Vollmers J."/>
            <person name="Rivas-Marin E."/>
            <person name="Kohn T."/>
            <person name="Peeters S.H."/>
            <person name="Heuer A."/>
            <person name="Rast P."/>
            <person name="Oberbeckmann S."/>
            <person name="Bunk B."/>
            <person name="Jeske O."/>
            <person name="Meyerdierks A."/>
            <person name="Storesund J.E."/>
            <person name="Kallscheuer N."/>
            <person name="Luecker S."/>
            <person name="Lage O.M."/>
            <person name="Pohl T."/>
            <person name="Merkel B.J."/>
            <person name="Hornburger P."/>
            <person name="Mueller R.-W."/>
            <person name="Bruemmer F."/>
            <person name="Labrenz M."/>
            <person name="Spormann A.M."/>
            <person name="Op den Camp H."/>
            <person name="Overmann J."/>
            <person name="Amann R."/>
            <person name="Jetten M.S.M."/>
            <person name="Mascher T."/>
            <person name="Medema M.H."/>
            <person name="Devos D.P."/>
            <person name="Kaster A.-K."/>
            <person name="Ovreas L."/>
            <person name="Rohde M."/>
            <person name="Galperin M.Y."/>
            <person name="Jogler C."/>
        </authorList>
    </citation>
    <scope>NUCLEOTIDE SEQUENCE [LARGE SCALE GENOMIC DNA]</scope>
    <source>
        <strain evidence="11 12">Pan189</strain>
    </source>
</reference>
<evidence type="ECO:0000256" key="1">
    <source>
        <dbReference type="ARBA" id="ARBA00006521"/>
    </source>
</evidence>
<dbReference type="GO" id="GO:0006281">
    <property type="term" value="P:DNA repair"/>
    <property type="evidence" value="ECO:0007669"/>
    <property type="project" value="UniProtKB-KW"/>
</dbReference>
<keyword evidence="8" id="KW-0411">Iron-sulfur</keyword>
<dbReference type="SMART" id="SM00987">
    <property type="entry name" value="UreE_C"/>
    <property type="match status" value="1"/>
</dbReference>
<evidence type="ECO:0000313" key="11">
    <source>
        <dbReference type="EMBL" id="QDT39779.1"/>
    </source>
</evidence>